<organism evidence="2 3">
    <name type="scientific">Litoribacillus peritrichatus</name>
    <dbReference type="NCBI Taxonomy" id="718191"/>
    <lineage>
        <taxon>Bacteria</taxon>
        <taxon>Pseudomonadati</taxon>
        <taxon>Pseudomonadota</taxon>
        <taxon>Gammaproteobacteria</taxon>
        <taxon>Oceanospirillales</taxon>
        <taxon>Oceanospirillaceae</taxon>
        <taxon>Litoribacillus</taxon>
    </lineage>
</organism>
<dbReference type="RefSeq" id="WP_344795680.1">
    <property type="nucleotide sequence ID" value="NZ_BAABBN010000004.1"/>
</dbReference>
<reference evidence="3" key="1">
    <citation type="journal article" date="2019" name="Int. J. Syst. Evol. Microbiol.">
        <title>The Global Catalogue of Microorganisms (GCM) 10K type strain sequencing project: providing services to taxonomists for standard genome sequencing and annotation.</title>
        <authorList>
            <consortium name="The Broad Institute Genomics Platform"/>
            <consortium name="The Broad Institute Genome Sequencing Center for Infectious Disease"/>
            <person name="Wu L."/>
            <person name="Ma J."/>
        </authorList>
    </citation>
    <scope>NUCLEOTIDE SEQUENCE [LARGE SCALE GENOMIC DNA]</scope>
    <source>
        <strain evidence="3">JCM 17551</strain>
    </source>
</reference>
<gene>
    <name evidence="2" type="ORF">GCM10022277_07790</name>
</gene>
<accession>A0ABP7M6Q3</accession>
<proteinExistence type="predicted"/>
<sequence>MRKKIEKYYFPFFMALFMSGLMSFILMLIHKGIPDNPVMVWLHSWSIAFACAFPSVVLVSPLVHKICAALIKKP</sequence>
<dbReference type="EMBL" id="BAABBN010000004">
    <property type="protein sequence ID" value="GAA3915594.1"/>
    <property type="molecule type" value="Genomic_DNA"/>
</dbReference>
<dbReference type="Pfam" id="PF11391">
    <property type="entry name" value="DUF2798"/>
    <property type="match status" value="1"/>
</dbReference>
<feature type="transmembrane region" description="Helical" evidence="1">
    <location>
        <begin position="12"/>
        <end position="30"/>
    </location>
</feature>
<protein>
    <recommendedName>
        <fullName evidence="4">DUF2798 domain-containing protein</fullName>
    </recommendedName>
</protein>
<evidence type="ECO:0008006" key="4">
    <source>
        <dbReference type="Google" id="ProtNLM"/>
    </source>
</evidence>
<name>A0ABP7M6Q3_9GAMM</name>
<evidence type="ECO:0000313" key="3">
    <source>
        <dbReference type="Proteomes" id="UP001501565"/>
    </source>
</evidence>
<keyword evidence="3" id="KW-1185">Reference proteome</keyword>
<evidence type="ECO:0000313" key="2">
    <source>
        <dbReference type="EMBL" id="GAA3915594.1"/>
    </source>
</evidence>
<comment type="caution">
    <text evidence="2">The sequence shown here is derived from an EMBL/GenBank/DDBJ whole genome shotgun (WGS) entry which is preliminary data.</text>
</comment>
<evidence type="ECO:0000256" key="1">
    <source>
        <dbReference type="SAM" id="Phobius"/>
    </source>
</evidence>
<dbReference type="Proteomes" id="UP001501565">
    <property type="component" value="Unassembled WGS sequence"/>
</dbReference>
<keyword evidence="1" id="KW-0472">Membrane</keyword>
<keyword evidence="1" id="KW-1133">Transmembrane helix</keyword>
<feature type="transmembrane region" description="Helical" evidence="1">
    <location>
        <begin position="42"/>
        <end position="63"/>
    </location>
</feature>
<keyword evidence="1" id="KW-0812">Transmembrane</keyword>
<dbReference type="InterPro" id="IPR021529">
    <property type="entry name" value="DUF2798"/>
</dbReference>